<gene>
    <name evidence="1" type="ORF">FTV88_2490</name>
</gene>
<keyword evidence="2" id="KW-1185">Reference proteome</keyword>
<sequence length="107" mass="12423">MIKKRIAKKREKAAFLEGEAKEQFIADAKAARRIKRAINRATRRQQHKAEQSRYRVMINNAKMFVTNVANEEEALKKASTHRTFKEQVRMAKSAGREPNISVQILEK</sequence>
<name>A0A5Q2N3W5_9FIRM</name>
<dbReference type="RefSeq" id="WP_153725727.1">
    <property type="nucleotide sequence ID" value="NZ_CP045875.1"/>
</dbReference>
<dbReference type="KEGG" id="hcv:FTV88_2490"/>
<dbReference type="AlphaFoldDB" id="A0A5Q2N3W5"/>
<evidence type="ECO:0000313" key="1">
    <source>
        <dbReference type="EMBL" id="QGG48583.1"/>
    </source>
</evidence>
<proteinExistence type="predicted"/>
<accession>A0A5Q2N3W5</accession>
<dbReference type="EMBL" id="CP045875">
    <property type="protein sequence ID" value="QGG48583.1"/>
    <property type="molecule type" value="Genomic_DNA"/>
</dbReference>
<evidence type="ECO:0000313" key="2">
    <source>
        <dbReference type="Proteomes" id="UP000366051"/>
    </source>
</evidence>
<reference evidence="2" key="1">
    <citation type="submission" date="2019-11" db="EMBL/GenBank/DDBJ databases">
        <title>Genome sequence of Heliorestis convoluta strain HH, an alkaliphilic and minimalistic phototrophic bacterium from a soda lake in Egypt.</title>
        <authorList>
            <person name="Dewey E.D."/>
            <person name="Stokes L.M."/>
            <person name="Burchell B.M."/>
            <person name="Shaffer K.N."/>
            <person name="Huntington A.M."/>
            <person name="Baker J.M."/>
            <person name="Nadendla S."/>
            <person name="Giglio M.G."/>
            <person name="Touchman J.W."/>
            <person name="Blankenship R.E."/>
            <person name="Madigan M.T."/>
            <person name="Sattley W.M."/>
        </authorList>
    </citation>
    <scope>NUCLEOTIDE SEQUENCE [LARGE SCALE GENOMIC DNA]</scope>
    <source>
        <strain evidence="2">HH</strain>
    </source>
</reference>
<dbReference type="OrthoDB" id="9865373at2"/>
<protein>
    <submittedName>
        <fullName evidence="1">Uncharacterized protein</fullName>
    </submittedName>
</protein>
<dbReference type="Proteomes" id="UP000366051">
    <property type="component" value="Chromosome"/>
</dbReference>
<organism evidence="1 2">
    <name type="scientific">Heliorestis convoluta</name>
    <dbReference type="NCBI Taxonomy" id="356322"/>
    <lineage>
        <taxon>Bacteria</taxon>
        <taxon>Bacillati</taxon>
        <taxon>Bacillota</taxon>
        <taxon>Clostridia</taxon>
        <taxon>Eubacteriales</taxon>
        <taxon>Heliobacteriaceae</taxon>
        <taxon>Heliorestis</taxon>
    </lineage>
</organism>